<evidence type="ECO:0000313" key="5">
    <source>
        <dbReference type="RefSeq" id="XP_031560619.1"/>
    </source>
</evidence>
<dbReference type="Gene3D" id="2.130.10.10">
    <property type="entry name" value="YVTN repeat-like/Quinoprotein amine dehydrogenase"/>
    <property type="match status" value="2"/>
</dbReference>
<evidence type="ECO:0000256" key="1">
    <source>
        <dbReference type="ARBA" id="ARBA00022574"/>
    </source>
</evidence>
<name>A0A6P8HW26_ACTTE</name>
<dbReference type="SUPFAM" id="SSF50978">
    <property type="entry name" value="WD40 repeat-like"/>
    <property type="match status" value="1"/>
</dbReference>
<dbReference type="PROSITE" id="PS00678">
    <property type="entry name" value="WD_REPEATS_1"/>
    <property type="match status" value="1"/>
</dbReference>
<dbReference type="KEGG" id="aten:116296700"/>
<sequence>MDSKRVHLLVAQFLFENNYKNALEAFTRESGFDYEENNSMKTSELISVLDEYKELTRKHVTNKVVEFLPGNGNYAKELLLSIPDLVGGENILAVRVTANGDLIAGSTQGLLSVVTLNTPLPSDETMLPFPSMIELHSAGIIALDIHPVKKDIILTGSMDRKCLLVKLLNADEHHVLQTFENHQKFVVKVRWSYSGKYFATASYDQSVCIYREISGGNDLNYELWKQIEYKGQVEGIAFQKNKDVILVSVRNDNNLHVVNLTGEEPQEDKQINMNLLQDDYVSFTAMDISCSPDDNFVLVSTDQDRLIIFDLRTGSQVANFYGSLNDEYSQPRSCWDPSAQYIYSTSQDKSIMVWEISSQKVVEKLEGHTGIVRDLWYCEPLSVLVSCGFDGSVRFWNNGHKDEVS</sequence>
<evidence type="ECO:0000256" key="2">
    <source>
        <dbReference type="ARBA" id="ARBA00022737"/>
    </source>
</evidence>
<keyword evidence="2" id="KW-0677">Repeat</keyword>
<dbReference type="InterPro" id="IPR036322">
    <property type="entry name" value="WD40_repeat_dom_sf"/>
</dbReference>
<accession>A0A6P8HW26</accession>
<feature type="repeat" description="WD" evidence="3">
    <location>
        <begin position="335"/>
        <end position="364"/>
    </location>
</feature>
<feature type="repeat" description="WD" evidence="3">
    <location>
        <begin position="365"/>
        <end position="397"/>
    </location>
</feature>
<keyword evidence="1 3" id="KW-0853">WD repeat</keyword>
<dbReference type="PANTHER" id="PTHR19848">
    <property type="entry name" value="WD40 REPEAT PROTEIN"/>
    <property type="match status" value="1"/>
</dbReference>
<dbReference type="RefSeq" id="XP_031560619.1">
    <property type="nucleotide sequence ID" value="XM_031704759.1"/>
</dbReference>
<dbReference type="InterPro" id="IPR015943">
    <property type="entry name" value="WD40/YVTN_repeat-like_dom_sf"/>
</dbReference>
<feature type="repeat" description="WD" evidence="3">
    <location>
        <begin position="179"/>
        <end position="210"/>
    </location>
</feature>
<dbReference type="PROSITE" id="PS50294">
    <property type="entry name" value="WD_REPEATS_REGION"/>
    <property type="match status" value="1"/>
</dbReference>
<dbReference type="PROSITE" id="PS50896">
    <property type="entry name" value="LISH"/>
    <property type="match status" value="1"/>
</dbReference>
<dbReference type="PANTHER" id="PTHR19848:SF8">
    <property type="entry name" value="F-BOX AND WD REPEAT DOMAIN CONTAINING 7"/>
    <property type="match status" value="1"/>
</dbReference>
<dbReference type="OrthoDB" id="10059385at2759"/>
<dbReference type="InterPro" id="IPR006594">
    <property type="entry name" value="LisH"/>
</dbReference>
<dbReference type="Proteomes" id="UP000515163">
    <property type="component" value="Unplaced"/>
</dbReference>
<organism evidence="4 5">
    <name type="scientific">Actinia tenebrosa</name>
    <name type="common">Australian red waratah sea anemone</name>
    <dbReference type="NCBI Taxonomy" id="6105"/>
    <lineage>
        <taxon>Eukaryota</taxon>
        <taxon>Metazoa</taxon>
        <taxon>Cnidaria</taxon>
        <taxon>Anthozoa</taxon>
        <taxon>Hexacorallia</taxon>
        <taxon>Actiniaria</taxon>
        <taxon>Actiniidae</taxon>
        <taxon>Actinia</taxon>
    </lineage>
</organism>
<dbReference type="InterPro" id="IPR019775">
    <property type="entry name" value="WD40_repeat_CS"/>
</dbReference>
<dbReference type="InParanoid" id="A0A6P8HW26"/>
<dbReference type="GeneID" id="116296700"/>
<reference evidence="5" key="1">
    <citation type="submission" date="2025-08" db="UniProtKB">
        <authorList>
            <consortium name="RefSeq"/>
        </authorList>
    </citation>
    <scope>IDENTIFICATION</scope>
    <source>
        <tissue evidence="5">Tentacle</tissue>
    </source>
</reference>
<dbReference type="SMART" id="SM00667">
    <property type="entry name" value="LisH"/>
    <property type="match status" value="1"/>
</dbReference>
<dbReference type="PROSITE" id="PS50082">
    <property type="entry name" value="WD_REPEATS_2"/>
    <property type="match status" value="3"/>
</dbReference>
<evidence type="ECO:0000313" key="4">
    <source>
        <dbReference type="Proteomes" id="UP000515163"/>
    </source>
</evidence>
<dbReference type="Pfam" id="PF00400">
    <property type="entry name" value="WD40"/>
    <property type="match status" value="3"/>
</dbReference>
<protein>
    <submittedName>
        <fullName evidence="5">COMPASS-like H3K4 histone methylase component WDR5A</fullName>
    </submittedName>
</protein>
<evidence type="ECO:0000256" key="3">
    <source>
        <dbReference type="PROSITE-ProRule" id="PRU00221"/>
    </source>
</evidence>
<dbReference type="AlphaFoldDB" id="A0A6P8HW26"/>
<dbReference type="SMART" id="SM00320">
    <property type="entry name" value="WD40"/>
    <property type="match status" value="6"/>
</dbReference>
<proteinExistence type="predicted"/>
<keyword evidence="4" id="KW-1185">Reference proteome</keyword>
<dbReference type="InterPro" id="IPR001680">
    <property type="entry name" value="WD40_rpt"/>
</dbReference>
<gene>
    <name evidence="5" type="primary">LOC116296700</name>
</gene>